<feature type="domain" description="Nephrocystin 3-like N-terminal" evidence="3">
    <location>
        <begin position="156"/>
        <end position="322"/>
    </location>
</feature>
<evidence type="ECO:0000256" key="1">
    <source>
        <dbReference type="ARBA" id="ARBA00022737"/>
    </source>
</evidence>
<dbReference type="Pfam" id="PF24883">
    <property type="entry name" value="NPHP3_N"/>
    <property type="match status" value="1"/>
</dbReference>
<name>A0A9P9AR77_9HYPO</name>
<evidence type="ECO:0000259" key="3">
    <source>
        <dbReference type="Pfam" id="PF24883"/>
    </source>
</evidence>
<dbReference type="InterPro" id="IPR056693">
    <property type="entry name" value="DUF7791"/>
</dbReference>
<evidence type="ECO:0000313" key="5">
    <source>
        <dbReference type="EMBL" id="KAH6890666.1"/>
    </source>
</evidence>
<sequence>MGARLEQYRSQLNTLLLTSIREEVQSRESTHADEFKRPGNLQNMDERTRTILNSILGEVSKVNQWKAEIISAIYQQNTLFPNQVAPSMPTSGQVDFLSSKLSKQARHQWAKVQSQRLIERLRFQEMFERKARISKAHRRTFDWAYAPPDPEKASWSSFTDWLEGDSSLYWITGKPGSGKSTLMKYLFDSPRTAMHLDHWSQGADILTAGFFFWNSGTGMQMSSIGLMQTLLYECLRTRPHLVRRVFPDRWRRCELFGDDLQPWSWEELSDAFFAFCELETQSGYLAFFLDGLDEFRGKHQDLVDLVRRLSATPNVKVCASSRPWLVFEDAFKTGPNLMLQDLTIPDILNFVTDRLSCNEQFADLKVREPQYASNLEVDIAKKSSGVFLWVHLVVESLLDGLTNSDRIIDLKRRLELIPPDLDGFYNRILDSSDNFYFEHASQLFRILRKSQGSLNLLDFSFADEENPNAALEAPLRALSQSDKAHLCESAKRRINSRTKGLLDVPSLDKQKAEEEHLQVPSGLGSGRSQSPSARSGRSAMDPYRNYSSTELAWLKVEYLHRTVRDFLDKPEIWNRILGGSPLPFDPSLSLARACLLRLKDHCPDALSGIEYNMWNVAQRCVAYLADAEATTGSAYTPLRMELERLAKELDIIPRPERELDESHAVSIIREQDRKTLTMRQLDPKWLRMTAPGTTTREVLSFQDQADIYERVRAQIEQGVLQPQDENGRPLLTYALLDFEPFAILRLRLLRLLLDSGADPNQTYNAPTPVPGSTMPSKVESSPWRDLLAQMENDLRIEGPYRGLYIESWVNIVELFLNYRVDLTAVPFIDGVYFERILATWNSGKAKDMDQQLKLKGISLSSSSSRLSMSKFKSRVSRMFSHRPGKSDGNLP</sequence>
<dbReference type="Pfam" id="PF25053">
    <property type="entry name" value="DUF7791"/>
    <property type="match status" value="1"/>
</dbReference>
<reference evidence="5 6" key="1">
    <citation type="journal article" date="2021" name="Nat. Commun.">
        <title>Genetic determinants of endophytism in the Arabidopsis root mycobiome.</title>
        <authorList>
            <person name="Mesny F."/>
            <person name="Miyauchi S."/>
            <person name="Thiergart T."/>
            <person name="Pickel B."/>
            <person name="Atanasova L."/>
            <person name="Karlsson M."/>
            <person name="Huettel B."/>
            <person name="Barry K.W."/>
            <person name="Haridas S."/>
            <person name="Chen C."/>
            <person name="Bauer D."/>
            <person name="Andreopoulos W."/>
            <person name="Pangilinan J."/>
            <person name="LaButti K."/>
            <person name="Riley R."/>
            <person name="Lipzen A."/>
            <person name="Clum A."/>
            <person name="Drula E."/>
            <person name="Henrissat B."/>
            <person name="Kohler A."/>
            <person name="Grigoriev I.V."/>
            <person name="Martin F.M."/>
            <person name="Hacquard S."/>
        </authorList>
    </citation>
    <scope>NUCLEOTIDE SEQUENCE [LARGE SCALE GENOMIC DNA]</scope>
    <source>
        <strain evidence="5 6">MPI-CAGE-CH-0241</strain>
    </source>
</reference>
<feature type="domain" description="DUF7791" evidence="4">
    <location>
        <begin position="433"/>
        <end position="599"/>
    </location>
</feature>
<accession>A0A9P9AR77</accession>
<keyword evidence="6" id="KW-1185">Reference proteome</keyword>
<dbReference type="AlphaFoldDB" id="A0A9P9AR77"/>
<dbReference type="Proteomes" id="UP000777438">
    <property type="component" value="Unassembled WGS sequence"/>
</dbReference>
<evidence type="ECO:0000313" key="6">
    <source>
        <dbReference type="Proteomes" id="UP000777438"/>
    </source>
</evidence>
<dbReference type="PANTHER" id="PTHR10039">
    <property type="entry name" value="AMELOGENIN"/>
    <property type="match status" value="1"/>
</dbReference>
<dbReference type="Gene3D" id="3.40.50.300">
    <property type="entry name" value="P-loop containing nucleotide triphosphate hydrolases"/>
    <property type="match status" value="1"/>
</dbReference>
<organism evidence="5 6">
    <name type="scientific">Thelonectria olida</name>
    <dbReference type="NCBI Taxonomy" id="1576542"/>
    <lineage>
        <taxon>Eukaryota</taxon>
        <taxon>Fungi</taxon>
        <taxon>Dikarya</taxon>
        <taxon>Ascomycota</taxon>
        <taxon>Pezizomycotina</taxon>
        <taxon>Sordariomycetes</taxon>
        <taxon>Hypocreomycetidae</taxon>
        <taxon>Hypocreales</taxon>
        <taxon>Nectriaceae</taxon>
        <taxon>Thelonectria</taxon>
    </lineage>
</organism>
<evidence type="ECO:0000259" key="4">
    <source>
        <dbReference type="Pfam" id="PF25053"/>
    </source>
</evidence>
<dbReference type="EMBL" id="JAGPYM010000009">
    <property type="protein sequence ID" value="KAH6890666.1"/>
    <property type="molecule type" value="Genomic_DNA"/>
</dbReference>
<gene>
    <name evidence="5" type="ORF">B0T10DRAFT_548167</name>
</gene>
<comment type="caution">
    <text evidence="5">The sequence shown here is derived from an EMBL/GenBank/DDBJ whole genome shotgun (WGS) entry which is preliminary data.</text>
</comment>
<dbReference type="PANTHER" id="PTHR10039:SF5">
    <property type="entry name" value="NACHT DOMAIN-CONTAINING PROTEIN"/>
    <property type="match status" value="1"/>
</dbReference>
<evidence type="ECO:0008006" key="7">
    <source>
        <dbReference type="Google" id="ProtNLM"/>
    </source>
</evidence>
<dbReference type="InterPro" id="IPR027417">
    <property type="entry name" value="P-loop_NTPase"/>
</dbReference>
<feature type="region of interest" description="Disordered" evidence="2">
    <location>
        <begin position="513"/>
        <end position="541"/>
    </location>
</feature>
<dbReference type="OrthoDB" id="443402at2759"/>
<dbReference type="SUPFAM" id="SSF52540">
    <property type="entry name" value="P-loop containing nucleoside triphosphate hydrolases"/>
    <property type="match status" value="1"/>
</dbReference>
<feature type="compositionally biased region" description="Polar residues" evidence="2">
    <location>
        <begin position="526"/>
        <end position="535"/>
    </location>
</feature>
<keyword evidence="1" id="KW-0677">Repeat</keyword>
<proteinExistence type="predicted"/>
<protein>
    <recommendedName>
        <fullName evidence="7">NACHT domain-containing protein</fullName>
    </recommendedName>
</protein>
<dbReference type="InterPro" id="IPR056884">
    <property type="entry name" value="NPHP3-like_N"/>
</dbReference>
<evidence type="ECO:0000256" key="2">
    <source>
        <dbReference type="SAM" id="MobiDB-lite"/>
    </source>
</evidence>